<protein>
    <submittedName>
        <fullName evidence="1">Uncharacterized protein</fullName>
    </submittedName>
</protein>
<dbReference type="Proteomes" id="UP000028870">
    <property type="component" value="Unassembled WGS sequence"/>
</dbReference>
<comment type="caution">
    <text evidence="1">The sequence shown here is derived from an EMBL/GenBank/DDBJ whole genome shotgun (WGS) entry which is preliminary data.</text>
</comment>
<dbReference type="eggNOG" id="ENOG50322BW">
    <property type="taxonomic scope" value="Bacteria"/>
</dbReference>
<dbReference type="AlphaFoldDB" id="W9BKB5"/>
<keyword evidence="2" id="KW-1185">Reference proteome</keyword>
<evidence type="ECO:0000313" key="2">
    <source>
        <dbReference type="Proteomes" id="UP000028870"/>
    </source>
</evidence>
<evidence type="ECO:0000313" key="1">
    <source>
        <dbReference type="EMBL" id="CDO07610.1"/>
    </source>
</evidence>
<name>W9BKB5_MYCCO</name>
<proteinExistence type="predicted"/>
<dbReference type="RefSeq" id="WP_234709542.1">
    <property type="nucleotide sequence ID" value="NZ_CCBB010000001.1"/>
</dbReference>
<gene>
    <name evidence="1" type="ORF">BN977_02417</name>
</gene>
<reference evidence="1" key="2">
    <citation type="submission" date="2014-03" db="EMBL/GenBank/DDBJ databases">
        <authorList>
            <person name="Urmite Genomes"/>
        </authorList>
    </citation>
    <scope>NUCLEOTIDE SEQUENCE</scope>
    <source>
        <strain evidence="1">DSM 44829</strain>
    </source>
</reference>
<organism evidence="1 2">
    <name type="scientific">Mycolicibacterium cosmeticum</name>
    <dbReference type="NCBI Taxonomy" id="258533"/>
    <lineage>
        <taxon>Bacteria</taxon>
        <taxon>Bacillati</taxon>
        <taxon>Actinomycetota</taxon>
        <taxon>Actinomycetes</taxon>
        <taxon>Mycobacteriales</taxon>
        <taxon>Mycobacteriaceae</taxon>
        <taxon>Mycolicibacterium</taxon>
    </lineage>
</organism>
<sequence length="192" mass="21003">MTMSRSQLLRLLATLHPQFWEWLHPHVPPIGRAAEAPTPQPWQPMFGPIPDPWTYGDFQLQAQNAVRDVMRRVADAAATVSAQGGDGAAVIERAVDDLVHVDDGDGTGTVPIRDLIPRSWWFDPPRPPRPNEGVELVPALAAAALSFSAIAETVRDPKISAAASTAVDRILDRAEQTYDSLNLRAERLAPVH</sequence>
<reference evidence="1" key="1">
    <citation type="submission" date="2014-03" db="EMBL/GenBank/DDBJ databases">
        <title>Draft Genome Sequence of Mycobacterium cosmeticum DSM 44829.</title>
        <authorList>
            <person name="Croce O."/>
            <person name="Robert C."/>
            <person name="Raoult D."/>
            <person name="Drancourt M."/>
        </authorList>
    </citation>
    <scope>NUCLEOTIDE SEQUENCE [LARGE SCALE GENOMIC DNA]</scope>
    <source>
        <strain evidence="1">DSM 44829</strain>
    </source>
</reference>
<dbReference type="EMBL" id="CCBB010000001">
    <property type="protein sequence ID" value="CDO07610.1"/>
    <property type="molecule type" value="Genomic_DNA"/>
</dbReference>
<accession>W9BKB5</accession>